<dbReference type="STRING" id="1314778.A0A5C3PU36"/>
<evidence type="ECO:0000256" key="1">
    <source>
        <dbReference type="SAM" id="MobiDB-lite"/>
    </source>
</evidence>
<dbReference type="Proteomes" id="UP000308197">
    <property type="component" value="Unassembled WGS sequence"/>
</dbReference>
<reference evidence="2 3" key="1">
    <citation type="journal article" date="2019" name="Nat. Ecol. Evol.">
        <title>Megaphylogeny resolves global patterns of mushroom evolution.</title>
        <authorList>
            <person name="Varga T."/>
            <person name="Krizsan K."/>
            <person name="Foldi C."/>
            <person name="Dima B."/>
            <person name="Sanchez-Garcia M."/>
            <person name="Sanchez-Ramirez S."/>
            <person name="Szollosi G.J."/>
            <person name="Szarkandi J.G."/>
            <person name="Papp V."/>
            <person name="Albert L."/>
            <person name="Andreopoulos W."/>
            <person name="Angelini C."/>
            <person name="Antonin V."/>
            <person name="Barry K.W."/>
            <person name="Bougher N.L."/>
            <person name="Buchanan P."/>
            <person name="Buyck B."/>
            <person name="Bense V."/>
            <person name="Catcheside P."/>
            <person name="Chovatia M."/>
            <person name="Cooper J."/>
            <person name="Damon W."/>
            <person name="Desjardin D."/>
            <person name="Finy P."/>
            <person name="Geml J."/>
            <person name="Haridas S."/>
            <person name="Hughes K."/>
            <person name="Justo A."/>
            <person name="Karasinski D."/>
            <person name="Kautmanova I."/>
            <person name="Kiss B."/>
            <person name="Kocsube S."/>
            <person name="Kotiranta H."/>
            <person name="LaButti K.M."/>
            <person name="Lechner B.E."/>
            <person name="Liimatainen K."/>
            <person name="Lipzen A."/>
            <person name="Lukacs Z."/>
            <person name="Mihaltcheva S."/>
            <person name="Morgado L.N."/>
            <person name="Niskanen T."/>
            <person name="Noordeloos M.E."/>
            <person name="Ohm R.A."/>
            <person name="Ortiz-Santana B."/>
            <person name="Ovrebo C."/>
            <person name="Racz N."/>
            <person name="Riley R."/>
            <person name="Savchenko A."/>
            <person name="Shiryaev A."/>
            <person name="Soop K."/>
            <person name="Spirin V."/>
            <person name="Szebenyi C."/>
            <person name="Tomsovsky M."/>
            <person name="Tulloss R.E."/>
            <person name="Uehling J."/>
            <person name="Grigoriev I.V."/>
            <person name="Vagvolgyi C."/>
            <person name="Papp T."/>
            <person name="Martin F.M."/>
            <person name="Miettinen O."/>
            <person name="Hibbett D.S."/>
            <person name="Nagy L.G."/>
        </authorList>
    </citation>
    <scope>NUCLEOTIDE SEQUENCE [LARGE SCALE GENOMIC DNA]</scope>
    <source>
        <strain evidence="2 3">HHB13444</strain>
    </source>
</reference>
<dbReference type="InParanoid" id="A0A5C3PU36"/>
<gene>
    <name evidence="2" type="ORF">K466DRAFT_18512</name>
</gene>
<sequence>MDYFNLTPASIPLPNSSGSSSSNRQGQGHPGQLSTHPGHVVISLEDGQDSNAVPIRPPAAPPVSTAVDGPRKISISTAFHPSLSIDGAIPDVVLVSADGVLFYAHQHRLLAVSTNRMGNLLPPPGAVNTIPPLLTLHAPHSADVVNVILHTMYGLSCAHYLPTLETVEAAVDSLSLLYGVSVAPLAAQGMPLFQLIYSFAPFRPLDAYAVAAHHELHDLAVMISSHLLAYNLLQLSDTAAQKMGPIYLKRLFVLLRSRAAALRSILLKAPETHLPVTGCGQDNQQMLVRAWALAVAQIVWDVLPSVSTSALQALLEPIGATITCPLCVASLQRRVTEVLYQWSAVKRTI</sequence>
<feature type="region of interest" description="Disordered" evidence="1">
    <location>
        <begin position="1"/>
        <end position="37"/>
    </location>
</feature>
<dbReference type="EMBL" id="ML211070">
    <property type="protein sequence ID" value="TFK89643.1"/>
    <property type="molecule type" value="Genomic_DNA"/>
</dbReference>
<organism evidence="2 3">
    <name type="scientific">Polyporus arcularius HHB13444</name>
    <dbReference type="NCBI Taxonomy" id="1314778"/>
    <lineage>
        <taxon>Eukaryota</taxon>
        <taxon>Fungi</taxon>
        <taxon>Dikarya</taxon>
        <taxon>Basidiomycota</taxon>
        <taxon>Agaricomycotina</taxon>
        <taxon>Agaricomycetes</taxon>
        <taxon>Polyporales</taxon>
        <taxon>Polyporaceae</taxon>
        <taxon>Polyporus</taxon>
    </lineage>
</organism>
<name>A0A5C3PU36_9APHY</name>
<dbReference type="AlphaFoldDB" id="A0A5C3PU36"/>
<proteinExistence type="predicted"/>
<evidence type="ECO:0000313" key="3">
    <source>
        <dbReference type="Proteomes" id="UP000308197"/>
    </source>
</evidence>
<evidence type="ECO:0008006" key="4">
    <source>
        <dbReference type="Google" id="ProtNLM"/>
    </source>
</evidence>
<evidence type="ECO:0000313" key="2">
    <source>
        <dbReference type="EMBL" id="TFK89643.1"/>
    </source>
</evidence>
<accession>A0A5C3PU36</accession>
<keyword evidence="3" id="KW-1185">Reference proteome</keyword>
<protein>
    <recommendedName>
        <fullName evidence="4">BTB domain-containing protein</fullName>
    </recommendedName>
</protein>